<reference evidence="2 3" key="1">
    <citation type="submission" date="2024-08" db="EMBL/GenBank/DDBJ databases">
        <title>Gnathostoma spinigerum genome.</title>
        <authorList>
            <person name="Gonzalez-Bertolin B."/>
            <person name="Monzon S."/>
            <person name="Zaballos A."/>
            <person name="Jimenez P."/>
            <person name="Dekumyoy P."/>
            <person name="Varona S."/>
            <person name="Cuesta I."/>
            <person name="Sumanam S."/>
            <person name="Adisakwattana P."/>
            <person name="Gasser R.B."/>
            <person name="Hernandez-Gonzalez A."/>
            <person name="Young N.D."/>
            <person name="Perteguer M.J."/>
        </authorList>
    </citation>
    <scope>NUCLEOTIDE SEQUENCE [LARGE SCALE GENOMIC DNA]</scope>
    <source>
        <strain evidence="2">AL3</strain>
        <tissue evidence="2">Liver</tissue>
    </source>
</reference>
<dbReference type="Proteomes" id="UP001608902">
    <property type="component" value="Unassembled WGS sequence"/>
</dbReference>
<accession>A0ABD6ETV3</accession>
<feature type="signal peptide" evidence="1">
    <location>
        <begin position="1"/>
        <end position="19"/>
    </location>
</feature>
<evidence type="ECO:0000256" key="1">
    <source>
        <dbReference type="SAM" id="SignalP"/>
    </source>
</evidence>
<keyword evidence="3" id="KW-1185">Reference proteome</keyword>
<organism evidence="2 3">
    <name type="scientific">Gnathostoma spinigerum</name>
    <dbReference type="NCBI Taxonomy" id="75299"/>
    <lineage>
        <taxon>Eukaryota</taxon>
        <taxon>Metazoa</taxon>
        <taxon>Ecdysozoa</taxon>
        <taxon>Nematoda</taxon>
        <taxon>Chromadorea</taxon>
        <taxon>Rhabditida</taxon>
        <taxon>Spirurina</taxon>
        <taxon>Gnathostomatomorpha</taxon>
        <taxon>Gnathostomatoidea</taxon>
        <taxon>Gnathostomatidae</taxon>
        <taxon>Gnathostoma</taxon>
    </lineage>
</organism>
<dbReference type="EMBL" id="JBGFUD010012155">
    <property type="protein sequence ID" value="MFH4983405.1"/>
    <property type="molecule type" value="Genomic_DNA"/>
</dbReference>
<evidence type="ECO:0000313" key="3">
    <source>
        <dbReference type="Proteomes" id="UP001608902"/>
    </source>
</evidence>
<gene>
    <name evidence="2" type="ORF">AB6A40_010114</name>
</gene>
<proteinExistence type="predicted"/>
<evidence type="ECO:0000313" key="2">
    <source>
        <dbReference type="EMBL" id="MFH4983405.1"/>
    </source>
</evidence>
<feature type="chain" id="PRO_5044883639" evidence="1">
    <location>
        <begin position="20"/>
        <end position="152"/>
    </location>
</feature>
<keyword evidence="1" id="KW-0732">Signal</keyword>
<dbReference type="AlphaFoldDB" id="A0ABD6ETV3"/>
<comment type="caution">
    <text evidence="2">The sequence shown here is derived from an EMBL/GenBank/DDBJ whole genome shotgun (WGS) entry which is preliminary data.</text>
</comment>
<name>A0ABD6ETV3_9BILA</name>
<protein>
    <submittedName>
        <fullName evidence="2">Uncharacterized protein</fullName>
    </submittedName>
</protein>
<sequence>MVMKLFITVAFLLLVGTYCQRPLTLCDDWKMPKQHAELAVALFKDVAGKKTDSSVVSPASYLAAEYFLILLAWANFKEQYGGGRYDQMTAFLRSCSGGSDLEWSQRFYAHPKLGPDMYRSPFLRWMEKVQHFDVLFPFSPHVPYYVSSIAIS</sequence>